<feature type="transmembrane region" description="Helical" evidence="1">
    <location>
        <begin position="299"/>
        <end position="318"/>
    </location>
</feature>
<feature type="transmembrane region" description="Helical" evidence="1">
    <location>
        <begin position="7"/>
        <end position="27"/>
    </location>
</feature>
<feature type="transmembrane region" description="Helical" evidence="1">
    <location>
        <begin position="189"/>
        <end position="209"/>
    </location>
</feature>
<keyword evidence="1" id="KW-0812">Transmembrane</keyword>
<reference evidence="3" key="1">
    <citation type="journal article" date="2019" name="Int. J. Syst. Evol. Microbiol.">
        <title>The Global Catalogue of Microorganisms (GCM) 10K type strain sequencing project: providing services to taxonomists for standard genome sequencing and annotation.</title>
        <authorList>
            <consortium name="The Broad Institute Genomics Platform"/>
            <consortium name="The Broad Institute Genome Sequencing Center for Infectious Disease"/>
            <person name="Wu L."/>
            <person name="Ma J."/>
        </authorList>
    </citation>
    <scope>NUCLEOTIDE SEQUENCE [LARGE SCALE GENOMIC DNA]</scope>
    <source>
        <strain evidence="3">TISTR 1906</strain>
    </source>
</reference>
<comment type="caution">
    <text evidence="2">The sequence shown here is derived from an EMBL/GenBank/DDBJ whole genome shotgun (WGS) entry which is preliminary data.</text>
</comment>
<feature type="transmembrane region" description="Helical" evidence="1">
    <location>
        <begin position="150"/>
        <end position="177"/>
    </location>
</feature>
<evidence type="ECO:0000313" key="3">
    <source>
        <dbReference type="Proteomes" id="UP001597463"/>
    </source>
</evidence>
<dbReference type="EMBL" id="JBHUMV010000005">
    <property type="protein sequence ID" value="MFD2754736.1"/>
    <property type="molecule type" value="Genomic_DNA"/>
</dbReference>
<protein>
    <submittedName>
        <fullName evidence="2">EpsG family protein</fullName>
    </submittedName>
</protein>
<feature type="transmembrane region" description="Helical" evidence="1">
    <location>
        <begin position="230"/>
        <end position="246"/>
    </location>
</feature>
<name>A0ABW5UM81_9BURK</name>
<sequence length="325" mass="37878">MKLSKFIFLFSFAFIFSIIPWEALYAISNGDGFVDKKIYLDPFLYEDNLSRINDVVGFFGYISGEFLWYFIIDFLVNKVGISLDVVFISISFLTIYVFACLISRWGEIYHVIFLFNPLVVDFAFSQYRMALAMSLLGGAYILFEKYKKTSFILLLLTVFIHTGSFIFIFIYVFVLYLKKANFKRNLNATWIYIFSFAFGVIISILIGPLRDFILSIIGDRRAEYSDMSSTIKYSLFWIFLLIPFYFNKLNLLKYDYSIYALITISIVAFNVLHGGYSMRFLSAAFPSIVASIAAFKGRLRIFIFSMFFLYAVLQWLYWLQIMGGV</sequence>
<feature type="transmembrane region" description="Helical" evidence="1">
    <location>
        <begin position="125"/>
        <end position="143"/>
    </location>
</feature>
<keyword evidence="3" id="KW-1185">Reference proteome</keyword>
<keyword evidence="1" id="KW-0472">Membrane</keyword>
<dbReference type="Proteomes" id="UP001597463">
    <property type="component" value="Unassembled WGS sequence"/>
</dbReference>
<evidence type="ECO:0000313" key="2">
    <source>
        <dbReference type="EMBL" id="MFD2754736.1"/>
    </source>
</evidence>
<feature type="transmembrane region" description="Helical" evidence="1">
    <location>
        <begin position="55"/>
        <end position="76"/>
    </location>
</feature>
<feature type="transmembrane region" description="Helical" evidence="1">
    <location>
        <begin position="83"/>
        <end position="105"/>
    </location>
</feature>
<evidence type="ECO:0000256" key="1">
    <source>
        <dbReference type="SAM" id="Phobius"/>
    </source>
</evidence>
<organism evidence="2 3">
    <name type="scientific">Comamonas terrae</name>
    <dbReference type="NCBI Taxonomy" id="673548"/>
    <lineage>
        <taxon>Bacteria</taxon>
        <taxon>Pseudomonadati</taxon>
        <taxon>Pseudomonadota</taxon>
        <taxon>Betaproteobacteria</taxon>
        <taxon>Burkholderiales</taxon>
        <taxon>Comamonadaceae</taxon>
        <taxon>Comamonas</taxon>
    </lineage>
</organism>
<proteinExistence type="predicted"/>
<gene>
    <name evidence="2" type="ORF">ACFSW6_11610</name>
</gene>
<accession>A0ABW5UM81</accession>
<feature type="transmembrane region" description="Helical" evidence="1">
    <location>
        <begin position="258"/>
        <end position="278"/>
    </location>
</feature>
<keyword evidence="1" id="KW-1133">Transmembrane helix</keyword>
<dbReference type="RefSeq" id="WP_157081915.1">
    <property type="nucleotide sequence ID" value="NZ_BCNT01000005.1"/>
</dbReference>